<feature type="transmembrane region" description="Helical" evidence="7">
    <location>
        <begin position="20"/>
        <end position="44"/>
    </location>
</feature>
<evidence type="ECO:0000256" key="3">
    <source>
        <dbReference type="ARBA" id="ARBA00022692"/>
    </source>
</evidence>
<dbReference type="PANTHER" id="PTHR30572">
    <property type="entry name" value="MEMBRANE COMPONENT OF TRANSPORTER-RELATED"/>
    <property type="match status" value="1"/>
</dbReference>
<evidence type="ECO:0000256" key="1">
    <source>
        <dbReference type="ARBA" id="ARBA00004651"/>
    </source>
</evidence>
<evidence type="ECO:0000256" key="6">
    <source>
        <dbReference type="ARBA" id="ARBA00038076"/>
    </source>
</evidence>
<protein>
    <submittedName>
        <fullName evidence="10">Putative ABC transport system permease protein</fullName>
    </submittedName>
</protein>
<dbReference type="InterPro" id="IPR050250">
    <property type="entry name" value="Macrolide_Exporter_MacB"/>
</dbReference>
<dbReference type="Pfam" id="PF12704">
    <property type="entry name" value="MacB_PCD"/>
    <property type="match status" value="1"/>
</dbReference>
<gene>
    <name evidence="10" type="ORF">SAMN04488033_13810</name>
</gene>
<comment type="subcellular location">
    <subcellularLocation>
        <location evidence="1">Cell membrane</location>
        <topology evidence="1">Multi-pass membrane protein</topology>
    </subcellularLocation>
</comment>
<evidence type="ECO:0000259" key="9">
    <source>
        <dbReference type="Pfam" id="PF12704"/>
    </source>
</evidence>
<accession>A0A1I2PZF9</accession>
<evidence type="ECO:0000313" key="10">
    <source>
        <dbReference type="EMBL" id="SFG21010.1"/>
    </source>
</evidence>
<name>A0A1I2PZF9_9FLAO</name>
<evidence type="ECO:0000256" key="2">
    <source>
        <dbReference type="ARBA" id="ARBA00022475"/>
    </source>
</evidence>
<keyword evidence="5 7" id="KW-0472">Membrane</keyword>
<comment type="similarity">
    <text evidence="6">Belongs to the ABC-4 integral membrane protein family.</text>
</comment>
<dbReference type="RefSeq" id="WP_075327079.1">
    <property type="nucleotide sequence ID" value="NZ_FOOH01000038.1"/>
</dbReference>
<evidence type="ECO:0000256" key="5">
    <source>
        <dbReference type="ARBA" id="ARBA00023136"/>
    </source>
</evidence>
<feature type="transmembrane region" description="Helical" evidence="7">
    <location>
        <begin position="378"/>
        <end position="398"/>
    </location>
</feature>
<dbReference type="PANTHER" id="PTHR30572:SF4">
    <property type="entry name" value="ABC TRANSPORTER PERMEASE YTRF"/>
    <property type="match status" value="1"/>
</dbReference>
<feature type="transmembrane region" description="Helical" evidence="7">
    <location>
        <begin position="291"/>
        <end position="316"/>
    </location>
</feature>
<dbReference type="InterPro" id="IPR025857">
    <property type="entry name" value="MacB_PCD"/>
</dbReference>
<dbReference type="InterPro" id="IPR003838">
    <property type="entry name" value="ABC3_permease_C"/>
</dbReference>
<evidence type="ECO:0000313" key="11">
    <source>
        <dbReference type="Proteomes" id="UP000199116"/>
    </source>
</evidence>
<dbReference type="EMBL" id="FOOH01000038">
    <property type="protein sequence ID" value="SFG21010.1"/>
    <property type="molecule type" value="Genomic_DNA"/>
</dbReference>
<keyword evidence="2" id="KW-1003">Cell membrane</keyword>
<evidence type="ECO:0000256" key="7">
    <source>
        <dbReference type="SAM" id="Phobius"/>
    </source>
</evidence>
<proteinExistence type="inferred from homology"/>
<feature type="domain" description="MacB-like periplasmic core" evidence="9">
    <location>
        <begin position="23"/>
        <end position="251"/>
    </location>
</feature>
<sequence length="415" mass="45723">MFGLLKENISIAFNSIKSQLLRTILTVLIIAIGITALVGILSAVTALENTISSDFASMGANTFNIQRYDFNSQRQGGGEVEKINPIISYREVKKFEENFQYPKAQTAVSFTGTTVAEVKYINEKTDPEVRVIGVNENFLENSGLNVEAGREFNIFDIQNNNNVVVLGADFAKPEGLFKGADPIDKIISIRGAKFRVIGVLESKGSTFGNNQDLRVLMPIQLARSMFTQPQINYAVSVKVDDKELLEGAQDEAILTFRNIRKLNPMEENNFGMERSDDLINRIFSITSYLNFAAWIISIITIFGSSIALMNIMLVSVTERTREIGVRKALGAKRKTIATQFFMETLIIGQIGGIVGIIFGILIGMAVSAAADFNFTTPWVAMIWATAITILVAILAGSYPAAKAARQDPIESLRYE</sequence>
<dbReference type="GO" id="GO:0005886">
    <property type="term" value="C:plasma membrane"/>
    <property type="evidence" value="ECO:0007669"/>
    <property type="project" value="UniProtKB-SubCell"/>
</dbReference>
<reference evidence="11" key="1">
    <citation type="submission" date="2016-10" db="EMBL/GenBank/DDBJ databases">
        <authorList>
            <person name="Varghese N."/>
            <person name="Submissions S."/>
        </authorList>
    </citation>
    <scope>NUCLEOTIDE SEQUENCE [LARGE SCALE GENOMIC DNA]</scope>
    <source>
        <strain evidence="11">DSM 23515</strain>
    </source>
</reference>
<keyword evidence="11" id="KW-1185">Reference proteome</keyword>
<evidence type="ECO:0000259" key="8">
    <source>
        <dbReference type="Pfam" id="PF02687"/>
    </source>
</evidence>
<dbReference type="AlphaFoldDB" id="A0A1I2PZF9"/>
<feature type="transmembrane region" description="Helical" evidence="7">
    <location>
        <begin position="337"/>
        <end position="366"/>
    </location>
</feature>
<organism evidence="10 11">
    <name type="scientific">Salegentibacter agarivorans</name>
    <dbReference type="NCBI Taxonomy" id="345907"/>
    <lineage>
        <taxon>Bacteria</taxon>
        <taxon>Pseudomonadati</taxon>
        <taxon>Bacteroidota</taxon>
        <taxon>Flavobacteriia</taxon>
        <taxon>Flavobacteriales</taxon>
        <taxon>Flavobacteriaceae</taxon>
        <taxon>Salegentibacter</taxon>
    </lineage>
</organism>
<dbReference type="GO" id="GO:0022857">
    <property type="term" value="F:transmembrane transporter activity"/>
    <property type="evidence" value="ECO:0007669"/>
    <property type="project" value="TreeGrafter"/>
</dbReference>
<keyword evidence="3 7" id="KW-0812">Transmembrane</keyword>
<feature type="domain" description="ABC3 transporter permease C-terminal" evidence="8">
    <location>
        <begin position="294"/>
        <end position="408"/>
    </location>
</feature>
<evidence type="ECO:0000256" key="4">
    <source>
        <dbReference type="ARBA" id="ARBA00022989"/>
    </source>
</evidence>
<dbReference type="Proteomes" id="UP000199116">
    <property type="component" value="Unassembled WGS sequence"/>
</dbReference>
<keyword evidence="4 7" id="KW-1133">Transmembrane helix</keyword>
<dbReference type="Pfam" id="PF02687">
    <property type="entry name" value="FtsX"/>
    <property type="match status" value="1"/>
</dbReference>